<keyword evidence="10" id="KW-0496">Mitochondrion</keyword>
<feature type="region of interest" description="Disordered" evidence="13">
    <location>
        <begin position="404"/>
        <end position="425"/>
    </location>
</feature>
<evidence type="ECO:0000256" key="8">
    <source>
        <dbReference type="ARBA" id="ARBA00022989"/>
    </source>
</evidence>
<dbReference type="EMBL" id="JBICBT010001113">
    <property type="protein sequence ID" value="KAL3082274.1"/>
    <property type="molecule type" value="Genomic_DNA"/>
</dbReference>
<dbReference type="CDD" id="cd22884">
    <property type="entry name" value="TOM22"/>
    <property type="match status" value="1"/>
</dbReference>
<evidence type="ECO:0000256" key="9">
    <source>
        <dbReference type="ARBA" id="ARBA00023010"/>
    </source>
</evidence>
<keyword evidence="11 14" id="KW-0472">Membrane</keyword>
<organism evidence="15 16">
    <name type="scientific">Heterodera trifolii</name>
    <dbReference type="NCBI Taxonomy" id="157864"/>
    <lineage>
        <taxon>Eukaryota</taxon>
        <taxon>Metazoa</taxon>
        <taxon>Ecdysozoa</taxon>
        <taxon>Nematoda</taxon>
        <taxon>Chromadorea</taxon>
        <taxon>Rhabditida</taxon>
        <taxon>Tylenchina</taxon>
        <taxon>Tylenchomorpha</taxon>
        <taxon>Tylenchoidea</taxon>
        <taxon>Heteroderidae</taxon>
        <taxon>Heteroderinae</taxon>
        <taxon>Heterodera</taxon>
    </lineage>
</organism>
<comment type="subcellular location">
    <subcellularLocation>
        <location evidence="1">Mitochondrion outer membrane</location>
        <topology evidence="1">Single-pass membrane protein</topology>
    </subcellularLocation>
</comment>
<dbReference type="PANTHER" id="PTHR12504">
    <property type="entry name" value="MITOCHONDRIAL IMPORT RECEPTOR SUBUNIT TOM22"/>
    <property type="match status" value="1"/>
</dbReference>
<evidence type="ECO:0000256" key="5">
    <source>
        <dbReference type="ARBA" id="ARBA00022692"/>
    </source>
</evidence>
<gene>
    <name evidence="15" type="ORF">niasHT_033079</name>
</gene>
<comment type="similarity">
    <text evidence="2">Belongs to the Tom22 family.</text>
</comment>
<keyword evidence="6" id="KW-1000">Mitochondrion outer membrane</keyword>
<keyword evidence="7" id="KW-0653">Protein transport</keyword>
<evidence type="ECO:0000256" key="7">
    <source>
        <dbReference type="ARBA" id="ARBA00022927"/>
    </source>
</evidence>
<feature type="transmembrane region" description="Helical" evidence="14">
    <location>
        <begin position="278"/>
        <end position="301"/>
    </location>
</feature>
<evidence type="ECO:0000256" key="3">
    <source>
        <dbReference type="ARBA" id="ARBA00016229"/>
    </source>
</evidence>
<proteinExistence type="inferred from homology"/>
<sequence>MEPRHRRSIREANNIGWTISDDQEDHDATIAADYELLNSNGALSAAASSSFGVVDGCGVGGGRIYPGLFAEDDAAEHNGNTGRSNNAQNGAGGPAGRSNNIGPKGSGWPPIKSVTVEEQAEDDDDVNGNHTTDDDEYGEEEEENEVEEEEPLYPTSGGTMSNNNNANSVPAVVRHQKNTAQKIVSRRSLPASFQHQPQLQKRWSPQQQQQDVQQTWQRRRHQAVVDDDEEDDQGGKSATDGGTSAGFWQFFDSNFEHFVARGHGHRRPTNALFPRQNLIIFLIGLSVLLLFVLPPILFTLFSSDANQQQQQQQQHLSLSDRLRIFRAELQQMLNQTRFANSAPRTKYNIEKTLNYLAEQMLRRRRQRRNSLMNGGANEEAATGGGGGTFGQYHPAPLVLLISSHSSSTSSPEGGGGGPIVDSDNNDDVHSLAEQYAVLLLKHWPEYRFINVTAQSDHTKSNLSNLLMRPLLLSSSQCSTTAGKSSWLWWWWPSLGQNCDDAHDDDNVLVLFHRIERLRGDAPLFLHSLADPESSPIVEAAGRHNVLIILTMAPPGDDNDDDGKSSAQNDAAAFDDNDDAMLRRDCEGQIASSLLSNWHSDAVTEDQIRPIVARISAIPFAKVGEILKKFSIPGYALEAFLYHIQNTFQLFIFLVNKAMAHVQFGPQQPEVEEDLVNWDEVPDEELEETAFERFEGLKEMFPTPVRSALSTTVQLTWVVAQNSFSFARSAAWVLSTSALLMVMPYIVDKELHDVEKAQLKQQQQLLLGGRPS</sequence>
<name>A0ABD2IQH2_9BILA</name>
<evidence type="ECO:0000256" key="14">
    <source>
        <dbReference type="SAM" id="Phobius"/>
    </source>
</evidence>
<evidence type="ECO:0000256" key="11">
    <source>
        <dbReference type="ARBA" id="ARBA00023136"/>
    </source>
</evidence>
<keyword evidence="8 14" id="KW-1133">Transmembrane helix</keyword>
<keyword evidence="9" id="KW-0811">Translocation</keyword>
<keyword evidence="16" id="KW-1185">Reference proteome</keyword>
<reference evidence="15 16" key="1">
    <citation type="submission" date="2024-10" db="EMBL/GenBank/DDBJ databases">
        <authorList>
            <person name="Kim D."/>
        </authorList>
    </citation>
    <scope>NUCLEOTIDE SEQUENCE [LARGE SCALE GENOMIC DNA]</scope>
    <source>
        <strain evidence="15">BH-2024</strain>
    </source>
</reference>
<evidence type="ECO:0000256" key="13">
    <source>
        <dbReference type="SAM" id="MobiDB-lite"/>
    </source>
</evidence>
<dbReference type="GO" id="GO:0015031">
    <property type="term" value="P:protein transport"/>
    <property type="evidence" value="ECO:0007669"/>
    <property type="project" value="UniProtKB-KW"/>
</dbReference>
<feature type="compositionally biased region" description="Low complexity" evidence="13">
    <location>
        <begin position="206"/>
        <end position="216"/>
    </location>
</feature>
<evidence type="ECO:0000256" key="10">
    <source>
        <dbReference type="ARBA" id="ARBA00023128"/>
    </source>
</evidence>
<keyword evidence="5 14" id="KW-0812">Transmembrane</keyword>
<keyword evidence="4" id="KW-0813">Transport</keyword>
<dbReference type="InterPro" id="IPR038599">
    <property type="entry name" value="LAP1C-like_C_sf"/>
</dbReference>
<dbReference type="Pfam" id="PF04281">
    <property type="entry name" value="Tom22"/>
    <property type="match status" value="1"/>
</dbReference>
<evidence type="ECO:0000313" key="16">
    <source>
        <dbReference type="Proteomes" id="UP001620626"/>
    </source>
</evidence>
<evidence type="ECO:0000256" key="12">
    <source>
        <dbReference type="ARBA" id="ARBA00023170"/>
    </source>
</evidence>
<accession>A0ABD2IQH2</accession>
<feature type="compositionally biased region" description="Polar residues" evidence="13">
    <location>
        <begin position="191"/>
        <end position="205"/>
    </location>
</feature>
<evidence type="ECO:0000256" key="1">
    <source>
        <dbReference type="ARBA" id="ARBA00004572"/>
    </source>
</evidence>
<evidence type="ECO:0000313" key="15">
    <source>
        <dbReference type="EMBL" id="KAL3082274.1"/>
    </source>
</evidence>
<comment type="caution">
    <text evidence="15">The sequence shown here is derived from an EMBL/GenBank/DDBJ whole genome shotgun (WGS) entry which is preliminary data.</text>
</comment>
<protein>
    <recommendedName>
        <fullName evidence="3">Mitochondrial import receptor subunit TOM22 homolog</fullName>
    </recommendedName>
</protein>
<feature type="region of interest" description="Disordered" evidence="13">
    <location>
        <begin position="75"/>
        <end position="167"/>
    </location>
</feature>
<keyword evidence="12" id="KW-0675">Receptor</keyword>
<dbReference type="InterPro" id="IPR005683">
    <property type="entry name" value="Tom22"/>
</dbReference>
<dbReference type="Proteomes" id="UP001620626">
    <property type="component" value="Unassembled WGS sequence"/>
</dbReference>
<dbReference type="AlphaFoldDB" id="A0ABD2IQH2"/>
<feature type="compositionally biased region" description="Acidic residues" evidence="13">
    <location>
        <begin position="133"/>
        <end position="151"/>
    </location>
</feature>
<dbReference type="PANTHER" id="PTHR12504:SF0">
    <property type="entry name" value="MITOCHONDRIAL IMPORT RECEPTOR SUBUNIT TOM22 HOMOLOG"/>
    <property type="match status" value="1"/>
</dbReference>
<dbReference type="Gene3D" id="3.40.50.12190">
    <property type="match status" value="1"/>
</dbReference>
<feature type="region of interest" description="Disordered" evidence="13">
    <location>
        <begin position="191"/>
        <end position="241"/>
    </location>
</feature>
<evidence type="ECO:0000256" key="6">
    <source>
        <dbReference type="ARBA" id="ARBA00022787"/>
    </source>
</evidence>
<evidence type="ECO:0000256" key="2">
    <source>
        <dbReference type="ARBA" id="ARBA00009874"/>
    </source>
</evidence>
<dbReference type="GO" id="GO:0005741">
    <property type="term" value="C:mitochondrial outer membrane"/>
    <property type="evidence" value="ECO:0007669"/>
    <property type="project" value="UniProtKB-SubCell"/>
</dbReference>
<evidence type="ECO:0000256" key="4">
    <source>
        <dbReference type="ARBA" id="ARBA00022448"/>
    </source>
</evidence>